<dbReference type="SUPFAM" id="SSF63380">
    <property type="entry name" value="Riboflavin synthase domain-like"/>
    <property type="match status" value="1"/>
</dbReference>
<evidence type="ECO:0000256" key="8">
    <source>
        <dbReference type="ARBA" id="ARBA00022827"/>
    </source>
</evidence>
<comment type="subcellular location">
    <subcellularLocation>
        <location evidence="2">Membrane</location>
    </subcellularLocation>
</comment>
<feature type="binding site" evidence="14">
    <location>
        <position position="607"/>
    </location>
    <ligand>
        <name>FAD</name>
        <dbReference type="ChEBI" id="CHEBI:57692"/>
    </ligand>
</feature>
<keyword evidence="8 14" id="KW-0274">FAD</keyword>
<feature type="transmembrane region" description="Helical" evidence="15">
    <location>
        <begin position="361"/>
        <end position="382"/>
    </location>
</feature>
<keyword evidence="21" id="KW-1185">Reference proteome</keyword>
<keyword evidence="6 15" id="KW-0812">Transmembrane</keyword>
<dbReference type="AlphaFoldDB" id="A0A1R2BKB9"/>
<comment type="caution">
    <text evidence="20">The sequence shown here is derived from an EMBL/GenBank/DDBJ whole genome shotgun (WGS) entry which is preliminary data.</text>
</comment>
<dbReference type="PROSITE" id="PS00191">
    <property type="entry name" value="CYTOCHROME_B5_1"/>
    <property type="match status" value="1"/>
</dbReference>
<dbReference type="SUPFAM" id="SSF52343">
    <property type="entry name" value="Ferredoxin reductase-like, C-terminal NADP-linked domain"/>
    <property type="match status" value="1"/>
</dbReference>
<feature type="domain" description="Cytochrome b5 heme-binding" evidence="17">
    <location>
        <begin position="404"/>
        <end position="496"/>
    </location>
</feature>
<evidence type="ECO:0000256" key="12">
    <source>
        <dbReference type="ARBA" id="ARBA00023004"/>
    </source>
</evidence>
<feature type="transmembrane region" description="Helical" evidence="15">
    <location>
        <begin position="248"/>
        <end position="270"/>
    </location>
</feature>
<keyword evidence="4" id="KW-0349">Heme</keyword>
<keyword evidence="13 15" id="KW-0472">Membrane</keyword>
<accession>A0A1R2BKB9</accession>
<feature type="transmembrane region" description="Helical" evidence="15">
    <location>
        <begin position="222"/>
        <end position="241"/>
    </location>
</feature>
<dbReference type="CDD" id="cd09631">
    <property type="entry name" value="DOMON_DOH"/>
    <property type="match status" value="1"/>
</dbReference>
<dbReference type="Pfam" id="PF03351">
    <property type="entry name" value="DOMON"/>
    <property type="match status" value="1"/>
</dbReference>
<dbReference type="GO" id="GO:0016020">
    <property type="term" value="C:membrane"/>
    <property type="evidence" value="ECO:0007669"/>
    <property type="project" value="UniProtKB-SubCell"/>
</dbReference>
<feature type="transmembrane region" description="Helical" evidence="15">
    <location>
        <begin position="647"/>
        <end position="667"/>
    </location>
</feature>
<evidence type="ECO:0000256" key="10">
    <source>
        <dbReference type="ARBA" id="ARBA00022989"/>
    </source>
</evidence>
<dbReference type="EMBL" id="MPUH01000587">
    <property type="protein sequence ID" value="OMJ77210.1"/>
    <property type="molecule type" value="Genomic_DNA"/>
</dbReference>
<dbReference type="InterPro" id="IPR001199">
    <property type="entry name" value="Cyt_B5-like_heme/steroid-bd"/>
</dbReference>
<comment type="cofactor">
    <cofactor evidence="1 14">
        <name>FAD</name>
        <dbReference type="ChEBI" id="CHEBI:57692"/>
    </cofactor>
</comment>
<dbReference type="PRINTS" id="PR00406">
    <property type="entry name" value="CYTB5RDTASE"/>
</dbReference>
<dbReference type="GO" id="GO:0071949">
    <property type="term" value="F:FAD binding"/>
    <property type="evidence" value="ECO:0007669"/>
    <property type="project" value="TreeGrafter"/>
</dbReference>
<dbReference type="InterPro" id="IPR017927">
    <property type="entry name" value="FAD-bd_FR_type"/>
</dbReference>
<dbReference type="Gene3D" id="3.40.50.80">
    <property type="entry name" value="Nucleotide-binding domain of ferredoxin-NADP reductase (FNR) module"/>
    <property type="match status" value="1"/>
</dbReference>
<dbReference type="SUPFAM" id="SSF49344">
    <property type="entry name" value="CBD9-like"/>
    <property type="match status" value="1"/>
</dbReference>
<evidence type="ECO:0000259" key="19">
    <source>
        <dbReference type="PROSITE" id="PS51384"/>
    </source>
</evidence>
<evidence type="ECO:0000313" key="20">
    <source>
        <dbReference type="EMBL" id="OMJ77210.1"/>
    </source>
</evidence>
<dbReference type="CDD" id="cd08760">
    <property type="entry name" value="Cyt_b561_FRRS1_like"/>
    <property type="match status" value="1"/>
</dbReference>
<feature type="signal peptide" evidence="16">
    <location>
        <begin position="1"/>
        <end position="16"/>
    </location>
</feature>
<dbReference type="PROSITE" id="PS51384">
    <property type="entry name" value="FAD_FR"/>
    <property type="match status" value="1"/>
</dbReference>
<dbReference type="Pfam" id="PF03188">
    <property type="entry name" value="Cytochrom_B561"/>
    <property type="match status" value="1"/>
</dbReference>
<keyword evidence="5 14" id="KW-0285">Flavoprotein</keyword>
<gene>
    <name evidence="20" type="ORF">SteCoe_23245</name>
</gene>
<evidence type="ECO:0000256" key="5">
    <source>
        <dbReference type="ARBA" id="ARBA00022630"/>
    </source>
</evidence>
<dbReference type="InterPro" id="IPR005018">
    <property type="entry name" value="DOMON_domain"/>
</dbReference>
<dbReference type="InterPro" id="IPR036400">
    <property type="entry name" value="Cyt_B5-like_heme/steroid_sf"/>
</dbReference>
<feature type="chain" id="PRO_5012028727" description="DOMON domain-containing protein" evidence="16">
    <location>
        <begin position="17"/>
        <end position="764"/>
    </location>
</feature>
<keyword evidence="3" id="KW-0813">Transport</keyword>
<feature type="domain" description="DOMON" evidence="18">
    <location>
        <begin position="62"/>
        <end position="177"/>
    </location>
</feature>
<protein>
    <recommendedName>
        <fullName evidence="22">DOMON domain-containing protein</fullName>
    </recommendedName>
</protein>
<proteinExistence type="predicted"/>
<evidence type="ECO:0008006" key="22">
    <source>
        <dbReference type="Google" id="ProtNLM"/>
    </source>
</evidence>
<dbReference type="PANTHER" id="PTHR19370">
    <property type="entry name" value="NADH-CYTOCHROME B5 REDUCTASE"/>
    <property type="match status" value="1"/>
</dbReference>
<feature type="binding site" evidence="14">
    <location>
        <position position="614"/>
    </location>
    <ligand>
        <name>FAD</name>
        <dbReference type="ChEBI" id="CHEBI:57692"/>
    </ligand>
</feature>
<dbReference type="PROSITE" id="PS50836">
    <property type="entry name" value="DOMON"/>
    <property type="match status" value="1"/>
</dbReference>
<keyword evidence="7" id="KW-0479">Metal-binding</keyword>
<keyword evidence="16" id="KW-0732">Signal</keyword>
<keyword evidence="11" id="KW-0560">Oxidoreductase</keyword>
<evidence type="ECO:0000256" key="15">
    <source>
        <dbReference type="SAM" id="Phobius"/>
    </source>
</evidence>
<dbReference type="InterPro" id="IPR008333">
    <property type="entry name" value="Cbr1-like_FAD-bd_dom"/>
</dbReference>
<dbReference type="InterPro" id="IPR045266">
    <property type="entry name" value="DOH_DOMON"/>
</dbReference>
<evidence type="ECO:0000256" key="16">
    <source>
        <dbReference type="SAM" id="SignalP"/>
    </source>
</evidence>
<dbReference type="PANTHER" id="PTHR19370:SF185">
    <property type="entry name" value="NADH-CYTOCHROME B5 REDUCTASE"/>
    <property type="match status" value="1"/>
</dbReference>
<evidence type="ECO:0000313" key="21">
    <source>
        <dbReference type="Proteomes" id="UP000187209"/>
    </source>
</evidence>
<name>A0A1R2BKB9_9CILI</name>
<keyword evidence="12" id="KW-0408">Iron</keyword>
<dbReference type="Pfam" id="PF00970">
    <property type="entry name" value="FAD_binding_6"/>
    <property type="match status" value="1"/>
</dbReference>
<keyword evidence="10 15" id="KW-1133">Transmembrane helix</keyword>
<reference evidence="20 21" key="1">
    <citation type="submission" date="2016-11" db="EMBL/GenBank/DDBJ databases">
        <title>The macronuclear genome of Stentor coeruleus: a giant cell with tiny introns.</title>
        <authorList>
            <person name="Slabodnick M."/>
            <person name="Ruby J.G."/>
            <person name="Reiff S.B."/>
            <person name="Swart E.C."/>
            <person name="Gosai S."/>
            <person name="Prabakaran S."/>
            <person name="Witkowska E."/>
            <person name="Larue G.E."/>
            <person name="Fisher S."/>
            <person name="Freeman R.M."/>
            <person name="Gunawardena J."/>
            <person name="Chu W."/>
            <person name="Stover N.A."/>
            <person name="Gregory B.D."/>
            <person name="Nowacki M."/>
            <person name="Derisi J."/>
            <person name="Roy S.W."/>
            <person name="Marshall W.F."/>
            <person name="Sood P."/>
        </authorList>
    </citation>
    <scope>NUCLEOTIDE SEQUENCE [LARGE SCALE GENOMIC DNA]</scope>
    <source>
        <strain evidence="20">WM001</strain>
    </source>
</reference>
<dbReference type="Gene3D" id="3.10.120.10">
    <property type="entry name" value="Cytochrome b5-like heme/steroid binding domain"/>
    <property type="match status" value="1"/>
</dbReference>
<dbReference type="GO" id="GO:0046872">
    <property type="term" value="F:metal ion binding"/>
    <property type="evidence" value="ECO:0007669"/>
    <property type="project" value="UniProtKB-KW"/>
</dbReference>
<sequence>MVVELILLISVALGSGVVEDIDKAYYQNYSYEARNNIGKTQIEEMNKNSIPPNITSGFAIDNNYYLGWKFDTDQITFLFQCNNIQGWCGIDFVKGMSHSEMMIVINNGGQPEVYDYYSTSNSKPTQQVSGCLTLISNQSSVTANGITAYFTRPLKCSDSRFEIFSSGLATPLSWGYLSSNKGFEQHNSKGEGDIVFGTTNATSSWVPSSSNDDDFFNDHGTMMSVMWAGLIQLAIIFVRYFKWWPFAGAIHSILGCVAAIFTLITAYEAFKKDKNPFDALRGEKELNYHSRLAFTLCALSMGQIFLGFFCKYVQVFKKSIRMNSLARICHAVLGWTLPVMAMANVKYGWKLNDDESKMNNYIYPVYGVLTAAIIILEIRYRWGSCIYEKIRSKRVKQSRSESIGSLIDGEKRVRHIDVFKEIVDSKKQWVFCDDMLLDVSLFKFNHPGGFFMFKKIYGQDIGKFINGCSSPDHTRPYYHTESARDMLKHLKIKNMAYASEVFDQISAGESFESMQWSLANRVQIAKSTYCLEFTSPIWQMKAHPPGYEWMGKHFQIKARIGGKVIRRYYSMAAVNLGAWASEVRSRGYSTKEYSIDQDKNYLRFHLKHYNGGLMTTHLTEMPIGTFVTLKGPLGPGLLIDSEIQNDYLVFGAGTGILPFLDIIYAVWCGKLPKVVLHIYCSFRDEESSFAVDLIEATAKRYPTSIKLYSRAGEAGFQLHSEFWRNILPLHGAKMAWICGPPPFNRKIIRILKGEGFKADNIIVI</sequence>
<feature type="domain" description="FAD-binding FR-type" evidence="19">
    <location>
        <begin position="511"/>
        <end position="639"/>
    </location>
</feature>
<dbReference type="GO" id="GO:0016491">
    <property type="term" value="F:oxidoreductase activity"/>
    <property type="evidence" value="ECO:0007669"/>
    <property type="project" value="UniProtKB-KW"/>
</dbReference>
<evidence type="ECO:0000256" key="11">
    <source>
        <dbReference type="ARBA" id="ARBA00023002"/>
    </source>
</evidence>
<evidence type="ECO:0000256" key="4">
    <source>
        <dbReference type="ARBA" id="ARBA00022617"/>
    </source>
</evidence>
<feature type="transmembrane region" description="Helical" evidence="15">
    <location>
        <begin position="325"/>
        <end position="349"/>
    </location>
</feature>
<organism evidence="20 21">
    <name type="scientific">Stentor coeruleus</name>
    <dbReference type="NCBI Taxonomy" id="5963"/>
    <lineage>
        <taxon>Eukaryota</taxon>
        <taxon>Sar</taxon>
        <taxon>Alveolata</taxon>
        <taxon>Ciliophora</taxon>
        <taxon>Postciliodesmatophora</taxon>
        <taxon>Heterotrichea</taxon>
        <taxon>Heterotrichida</taxon>
        <taxon>Stentoridae</taxon>
        <taxon>Stentor</taxon>
    </lineage>
</organism>
<evidence type="ECO:0000256" key="2">
    <source>
        <dbReference type="ARBA" id="ARBA00004370"/>
    </source>
</evidence>
<evidence type="ECO:0000256" key="6">
    <source>
        <dbReference type="ARBA" id="ARBA00022692"/>
    </source>
</evidence>
<dbReference type="Gene3D" id="1.20.120.1770">
    <property type="match status" value="1"/>
</dbReference>
<evidence type="ECO:0000259" key="18">
    <source>
        <dbReference type="PROSITE" id="PS50836"/>
    </source>
</evidence>
<dbReference type="InterPro" id="IPR017938">
    <property type="entry name" value="Riboflavin_synthase-like_b-brl"/>
</dbReference>
<dbReference type="OrthoDB" id="291435at2759"/>
<evidence type="ECO:0000256" key="9">
    <source>
        <dbReference type="ARBA" id="ARBA00022982"/>
    </source>
</evidence>
<keyword evidence="9" id="KW-0249">Electron transport</keyword>
<dbReference type="GO" id="GO:0020037">
    <property type="term" value="F:heme binding"/>
    <property type="evidence" value="ECO:0007669"/>
    <property type="project" value="InterPro"/>
</dbReference>
<evidence type="ECO:0000256" key="13">
    <source>
        <dbReference type="ARBA" id="ARBA00023136"/>
    </source>
</evidence>
<dbReference type="Gene3D" id="2.40.30.10">
    <property type="entry name" value="Translation factors"/>
    <property type="match status" value="1"/>
</dbReference>
<dbReference type="InterPro" id="IPR039261">
    <property type="entry name" value="FNR_nucleotide-bd"/>
</dbReference>
<dbReference type="InterPro" id="IPR018506">
    <property type="entry name" value="Cyt_B5_heme-BS"/>
</dbReference>
<evidence type="ECO:0000256" key="3">
    <source>
        <dbReference type="ARBA" id="ARBA00022448"/>
    </source>
</evidence>
<evidence type="ECO:0000256" key="7">
    <source>
        <dbReference type="ARBA" id="ARBA00022723"/>
    </source>
</evidence>
<dbReference type="PROSITE" id="PS50255">
    <property type="entry name" value="CYTOCHROME_B5_2"/>
    <property type="match status" value="1"/>
</dbReference>
<dbReference type="InterPro" id="IPR006593">
    <property type="entry name" value="Cyt_b561/ferric_Rdtase_TM"/>
</dbReference>
<dbReference type="InterPro" id="IPR001834">
    <property type="entry name" value="CBR-like"/>
</dbReference>
<evidence type="ECO:0000259" key="17">
    <source>
        <dbReference type="PROSITE" id="PS50255"/>
    </source>
</evidence>
<evidence type="ECO:0000256" key="14">
    <source>
        <dbReference type="PIRSR" id="PIRSR601834-1"/>
    </source>
</evidence>
<dbReference type="Proteomes" id="UP000187209">
    <property type="component" value="Unassembled WGS sequence"/>
</dbReference>
<dbReference type="SUPFAM" id="SSF55856">
    <property type="entry name" value="Cytochrome b5-like heme/steroid binding domain"/>
    <property type="match status" value="1"/>
</dbReference>
<feature type="transmembrane region" description="Helical" evidence="15">
    <location>
        <begin position="290"/>
        <end position="313"/>
    </location>
</feature>
<evidence type="ECO:0000256" key="1">
    <source>
        <dbReference type="ARBA" id="ARBA00001974"/>
    </source>
</evidence>